<dbReference type="OrthoDB" id="272077at2759"/>
<reference evidence="1 2" key="1">
    <citation type="submission" date="2018-08" db="EMBL/GenBank/DDBJ databases">
        <title>Genome and evolution of the arbuscular mycorrhizal fungus Diversispora epigaea (formerly Glomus versiforme) and its bacterial endosymbionts.</title>
        <authorList>
            <person name="Sun X."/>
            <person name="Fei Z."/>
            <person name="Harrison M."/>
        </authorList>
    </citation>
    <scope>NUCLEOTIDE SEQUENCE [LARGE SCALE GENOMIC DNA]</scope>
    <source>
        <strain evidence="1 2">IT104</strain>
    </source>
</reference>
<evidence type="ECO:0000313" key="2">
    <source>
        <dbReference type="Proteomes" id="UP000266861"/>
    </source>
</evidence>
<dbReference type="EMBL" id="PQFF01000286">
    <property type="protein sequence ID" value="RHZ65628.1"/>
    <property type="molecule type" value="Genomic_DNA"/>
</dbReference>
<organism evidence="1 2">
    <name type="scientific">Diversispora epigaea</name>
    <dbReference type="NCBI Taxonomy" id="1348612"/>
    <lineage>
        <taxon>Eukaryota</taxon>
        <taxon>Fungi</taxon>
        <taxon>Fungi incertae sedis</taxon>
        <taxon>Mucoromycota</taxon>
        <taxon>Glomeromycotina</taxon>
        <taxon>Glomeromycetes</taxon>
        <taxon>Diversisporales</taxon>
        <taxon>Diversisporaceae</taxon>
        <taxon>Diversispora</taxon>
    </lineage>
</organism>
<name>A0A397HUI0_9GLOM</name>
<accession>A0A397HUI0</accession>
<keyword evidence="2" id="KW-1185">Reference proteome</keyword>
<gene>
    <name evidence="1" type="ORF">Glove_313g34</name>
</gene>
<proteinExistence type="predicted"/>
<dbReference type="Proteomes" id="UP000266861">
    <property type="component" value="Unassembled WGS sequence"/>
</dbReference>
<comment type="caution">
    <text evidence="1">The sequence shown here is derived from an EMBL/GenBank/DDBJ whole genome shotgun (WGS) entry which is preliminary data.</text>
</comment>
<evidence type="ECO:0000313" key="1">
    <source>
        <dbReference type="EMBL" id="RHZ65628.1"/>
    </source>
</evidence>
<protein>
    <submittedName>
        <fullName evidence="1">Uncharacterized protein</fullName>
    </submittedName>
</protein>
<dbReference type="AlphaFoldDB" id="A0A397HUI0"/>
<sequence length="163" mass="18887">MHWLFRWNKSTRARRKYKERPIGSFHIPRNGDLEASSVYLYKYLLEYLLSADNQSSSKIEAFKFNIIANEIIEISSNSSSLRKLCNINKEIRILSLTNMYLDSVDVEKGSCYKNGIGITIDETKDFKCRIKSVRAGKMVQAWIKMKKKCLNAAKGKIIRHSTK</sequence>